<keyword evidence="1" id="KW-0472">Membrane</keyword>
<reference evidence="2 3" key="1">
    <citation type="submission" date="2020-04" db="EMBL/GenBank/DDBJ databases">
        <title>Paenibacillus algicola sp. nov., a novel marine bacterium producing alginate lyase.</title>
        <authorList>
            <person name="Huang H."/>
        </authorList>
    </citation>
    <scope>NUCLEOTIDE SEQUENCE [LARGE SCALE GENOMIC DNA]</scope>
    <source>
        <strain evidence="2 3">L7-75</strain>
    </source>
</reference>
<dbReference type="AlphaFoldDB" id="A0A848M9N4"/>
<evidence type="ECO:0008006" key="4">
    <source>
        <dbReference type="Google" id="ProtNLM"/>
    </source>
</evidence>
<evidence type="ECO:0000313" key="2">
    <source>
        <dbReference type="EMBL" id="NMO97316.1"/>
    </source>
</evidence>
<protein>
    <recommendedName>
        <fullName evidence="4">ABC-2 transporter permease</fullName>
    </recommendedName>
</protein>
<keyword evidence="1" id="KW-1133">Transmembrane helix</keyword>
<keyword evidence="1" id="KW-0812">Transmembrane</keyword>
<organism evidence="2 3">
    <name type="scientific">Paenibacillus lemnae</name>
    <dbReference type="NCBI Taxonomy" id="1330551"/>
    <lineage>
        <taxon>Bacteria</taxon>
        <taxon>Bacillati</taxon>
        <taxon>Bacillota</taxon>
        <taxon>Bacilli</taxon>
        <taxon>Bacillales</taxon>
        <taxon>Paenibacillaceae</taxon>
        <taxon>Paenibacillus</taxon>
    </lineage>
</organism>
<dbReference type="RefSeq" id="WP_169506102.1">
    <property type="nucleotide sequence ID" value="NZ_JABBPN010000017.1"/>
</dbReference>
<dbReference type="Proteomes" id="UP000565468">
    <property type="component" value="Unassembled WGS sequence"/>
</dbReference>
<feature type="transmembrane region" description="Helical" evidence="1">
    <location>
        <begin position="167"/>
        <end position="192"/>
    </location>
</feature>
<gene>
    <name evidence="2" type="ORF">HII30_16240</name>
</gene>
<proteinExistence type="predicted"/>
<dbReference type="EMBL" id="JABBPN010000017">
    <property type="protein sequence ID" value="NMO97316.1"/>
    <property type="molecule type" value="Genomic_DNA"/>
</dbReference>
<keyword evidence="3" id="KW-1185">Reference proteome</keyword>
<sequence length="240" mass="27650">MTVLSQAMKIVAKEIKQDKFMVLWTIIFMTYMTISFSIMLDNAFKEVTYDPFIDFMLLLFAPMLGFTFSRRAFRYLNEDSYTQMLYFYRSIPVPPEAVMVSRGIMGLCSFLINGMIFFGGIYLLGSSLESAIGLSSFIAFSISWIGIGLLINGLYVYFEIMRTGKGYFWIMLLVFVAIGLIVLITFMLGSRFSLFEHLVNSSREYSLLSPTMWISLITGLIGYIGLCWMAYRRMRLRDLT</sequence>
<evidence type="ECO:0000313" key="3">
    <source>
        <dbReference type="Proteomes" id="UP000565468"/>
    </source>
</evidence>
<accession>A0A848M9N4</accession>
<feature type="transmembrane region" description="Helical" evidence="1">
    <location>
        <begin position="131"/>
        <end position="155"/>
    </location>
</feature>
<feature type="transmembrane region" description="Helical" evidence="1">
    <location>
        <begin position="21"/>
        <end position="40"/>
    </location>
</feature>
<feature type="transmembrane region" description="Helical" evidence="1">
    <location>
        <begin position="104"/>
        <end position="125"/>
    </location>
</feature>
<evidence type="ECO:0000256" key="1">
    <source>
        <dbReference type="SAM" id="Phobius"/>
    </source>
</evidence>
<feature type="transmembrane region" description="Helical" evidence="1">
    <location>
        <begin position="212"/>
        <end position="231"/>
    </location>
</feature>
<feature type="transmembrane region" description="Helical" evidence="1">
    <location>
        <begin position="52"/>
        <end position="69"/>
    </location>
</feature>
<name>A0A848M9N4_PAELE</name>
<comment type="caution">
    <text evidence="2">The sequence shown here is derived from an EMBL/GenBank/DDBJ whole genome shotgun (WGS) entry which is preliminary data.</text>
</comment>